<sequence length="69" mass="7505">MVRPTVDSYSRTDYEMATAPLELWGWKLAMGKVDGGGNNGMGKMDSGGTFTVARLGKEEMGEVDVMEKD</sequence>
<dbReference type="EMBL" id="CM000134">
    <property type="protein sequence ID" value="EAZ09790.1"/>
    <property type="molecule type" value="Genomic_DNA"/>
</dbReference>
<reference evidence="1 2" key="1">
    <citation type="journal article" date="2005" name="PLoS Biol.">
        <title>The genomes of Oryza sativa: a history of duplications.</title>
        <authorList>
            <person name="Yu J."/>
            <person name="Wang J."/>
            <person name="Lin W."/>
            <person name="Li S."/>
            <person name="Li H."/>
            <person name="Zhou J."/>
            <person name="Ni P."/>
            <person name="Dong W."/>
            <person name="Hu S."/>
            <person name="Zeng C."/>
            <person name="Zhang J."/>
            <person name="Zhang Y."/>
            <person name="Li R."/>
            <person name="Xu Z."/>
            <person name="Li S."/>
            <person name="Li X."/>
            <person name="Zheng H."/>
            <person name="Cong L."/>
            <person name="Lin L."/>
            <person name="Yin J."/>
            <person name="Geng J."/>
            <person name="Li G."/>
            <person name="Shi J."/>
            <person name="Liu J."/>
            <person name="Lv H."/>
            <person name="Li J."/>
            <person name="Wang J."/>
            <person name="Deng Y."/>
            <person name="Ran L."/>
            <person name="Shi X."/>
            <person name="Wang X."/>
            <person name="Wu Q."/>
            <person name="Li C."/>
            <person name="Ren X."/>
            <person name="Wang J."/>
            <person name="Wang X."/>
            <person name="Li D."/>
            <person name="Liu D."/>
            <person name="Zhang X."/>
            <person name="Ji Z."/>
            <person name="Zhao W."/>
            <person name="Sun Y."/>
            <person name="Zhang Z."/>
            <person name="Bao J."/>
            <person name="Han Y."/>
            <person name="Dong L."/>
            <person name="Ji J."/>
            <person name="Chen P."/>
            <person name="Wu S."/>
            <person name="Liu J."/>
            <person name="Xiao Y."/>
            <person name="Bu D."/>
            <person name="Tan J."/>
            <person name="Yang L."/>
            <person name="Ye C."/>
            <person name="Zhang J."/>
            <person name="Xu J."/>
            <person name="Zhou Y."/>
            <person name="Yu Y."/>
            <person name="Zhang B."/>
            <person name="Zhuang S."/>
            <person name="Wei H."/>
            <person name="Liu B."/>
            <person name="Lei M."/>
            <person name="Yu H."/>
            <person name="Li Y."/>
            <person name="Xu H."/>
            <person name="Wei S."/>
            <person name="He X."/>
            <person name="Fang L."/>
            <person name="Zhang Z."/>
            <person name="Zhang Y."/>
            <person name="Huang X."/>
            <person name="Su Z."/>
            <person name="Tong W."/>
            <person name="Li J."/>
            <person name="Tong Z."/>
            <person name="Li S."/>
            <person name="Ye J."/>
            <person name="Wang L."/>
            <person name="Fang L."/>
            <person name="Lei T."/>
            <person name="Chen C."/>
            <person name="Chen H."/>
            <person name="Xu Z."/>
            <person name="Li H."/>
            <person name="Huang H."/>
            <person name="Zhang F."/>
            <person name="Xu H."/>
            <person name="Li N."/>
            <person name="Zhao C."/>
            <person name="Li S."/>
            <person name="Dong L."/>
            <person name="Huang Y."/>
            <person name="Li L."/>
            <person name="Xi Y."/>
            <person name="Qi Q."/>
            <person name="Li W."/>
            <person name="Zhang B."/>
            <person name="Hu W."/>
            <person name="Zhang Y."/>
            <person name="Tian X."/>
            <person name="Jiao Y."/>
            <person name="Liang X."/>
            <person name="Jin J."/>
            <person name="Gao L."/>
            <person name="Zheng W."/>
            <person name="Hao B."/>
            <person name="Liu S."/>
            <person name="Wang W."/>
            <person name="Yuan L."/>
            <person name="Cao M."/>
            <person name="McDermott J."/>
            <person name="Samudrala R."/>
            <person name="Wang J."/>
            <person name="Wong G.K."/>
            <person name="Yang H."/>
        </authorList>
    </citation>
    <scope>NUCLEOTIDE SEQUENCE [LARGE SCALE GENOMIC DNA]</scope>
    <source>
        <strain evidence="2">cv. 93-11</strain>
    </source>
</reference>
<accession>A2Z379</accession>
<gene>
    <name evidence="1" type="ORF">OsI_32078</name>
</gene>
<organism evidence="1 2">
    <name type="scientific">Oryza sativa subsp. indica</name>
    <name type="common">Rice</name>
    <dbReference type="NCBI Taxonomy" id="39946"/>
    <lineage>
        <taxon>Eukaryota</taxon>
        <taxon>Viridiplantae</taxon>
        <taxon>Streptophyta</taxon>
        <taxon>Embryophyta</taxon>
        <taxon>Tracheophyta</taxon>
        <taxon>Spermatophyta</taxon>
        <taxon>Magnoliopsida</taxon>
        <taxon>Liliopsida</taxon>
        <taxon>Poales</taxon>
        <taxon>Poaceae</taxon>
        <taxon>BOP clade</taxon>
        <taxon>Oryzoideae</taxon>
        <taxon>Oryzeae</taxon>
        <taxon>Oryzinae</taxon>
        <taxon>Oryza</taxon>
        <taxon>Oryza sativa</taxon>
    </lineage>
</organism>
<dbReference type="Gramene" id="BGIOSGA031110-TA">
    <property type="protein sequence ID" value="BGIOSGA031110-PA"/>
    <property type="gene ID" value="BGIOSGA031110"/>
</dbReference>
<proteinExistence type="predicted"/>
<evidence type="ECO:0000313" key="1">
    <source>
        <dbReference type="EMBL" id="EAZ09790.1"/>
    </source>
</evidence>
<dbReference type="Proteomes" id="UP000007015">
    <property type="component" value="Chromosome 9"/>
</dbReference>
<dbReference type="OMA" id="RTDYEMA"/>
<dbReference type="HOGENOM" id="CLU_2780381_0_0_1"/>
<dbReference type="AlphaFoldDB" id="A2Z379"/>
<keyword evidence="2" id="KW-1185">Reference proteome</keyword>
<protein>
    <submittedName>
        <fullName evidence="1">Uncharacterized protein</fullName>
    </submittedName>
</protein>
<name>A2Z379_ORYSI</name>
<evidence type="ECO:0000313" key="2">
    <source>
        <dbReference type="Proteomes" id="UP000007015"/>
    </source>
</evidence>